<proteinExistence type="predicted"/>
<accession>A0A1M4ZY98</accession>
<name>A0A1M4ZY98_9FLAO</name>
<keyword evidence="2" id="KW-1185">Reference proteome</keyword>
<evidence type="ECO:0000313" key="1">
    <source>
        <dbReference type="EMBL" id="SHF22682.1"/>
    </source>
</evidence>
<protein>
    <submittedName>
        <fullName evidence="1">Uncharacterized protein</fullName>
    </submittedName>
</protein>
<sequence>MSFCNYQVHNLSIYINEITLFLKIRSMNKLAIMIIIKCHYGKKFVVKIWVKKDTLLMKSS</sequence>
<organism evidence="1 2">
    <name type="scientific">Arenibacter palladensis</name>
    <dbReference type="NCBI Taxonomy" id="237373"/>
    <lineage>
        <taxon>Bacteria</taxon>
        <taxon>Pseudomonadati</taxon>
        <taxon>Bacteroidota</taxon>
        <taxon>Flavobacteriia</taxon>
        <taxon>Flavobacteriales</taxon>
        <taxon>Flavobacteriaceae</taxon>
        <taxon>Arenibacter</taxon>
    </lineage>
</organism>
<evidence type="ECO:0000313" key="2">
    <source>
        <dbReference type="Proteomes" id="UP000184406"/>
    </source>
</evidence>
<dbReference type="EMBL" id="FQUX01000003">
    <property type="protein sequence ID" value="SHF22682.1"/>
    <property type="molecule type" value="Genomic_DNA"/>
</dbReference>
<dbReference type="Proteomes" id="UP000184406">
    <property type="component" value="Unassembled WGS sequence"/>
</dbReference>
<dbReference type="AlphaFoldDB" id="A0A1M4ZY98"/>
<reference evidence="2" key="1">
    <citation type="submission" date="2016-11" db="EMBL/GenBank/DDBJ databases">
        <authorList>
            <person name="Varghese N."/>
            <person name="Submissions S."/>
        </authorList>
    </citation>
    <scope>NUCLEOTIDE SEQUENCE [LARGE SCALE GENOMIC DNA]</scope>
    <source>
        <strain evidence="2">DSM 17539</strain>
    </source>
</reference>
<gene>
    <name evidence="1" type="ORF">SAMN03080594_1033</name>
</gene>